<dbReference type="InterPro" id="IPR036736">
    <property type="entry name" value="ACP-like_sf"/>
</dbReference>
<evidence type="ECO:0000313" key="2">
    <source>
        <dbReference type="EMBL" id="OGG06929.1"/>
    </source>
</evidence>
<dbReference type="SUPFAM" id="SSF47336">
    <property type="entry name" value="ACP-like"/>
    <property type="match status" value="1"/>
</dbReference>
<feature type="domain" description="Carrier" evidence="1">
    <location>
        <begin position="2"/>
        <end position="78"/>
    </location>
</feature>
<dbReference type="Pfam" id="PF00550">
    <property type="entry name" value="PP-binding"/>
    <property type="match status" value="1"/>
</dbReference>
<gene>
    <name evidence="2" type="ORF">A2777_03685</name>
</gene>
<dbReference type="InterPro" id="IPR009081">
    <property type="entry name" value="PP-bd_ACP"/>
</dbReference>
<proteinExistence type="predicted"/>
<dbReference type="Gene3D" id="1.10.1200.10">
    <property type="entry name" value="ACP-like"/>
    <property type="match status" value="1"/>
</dbReference>
<dbReference type="Proteomes" id="UP000177354">
    <property type="component" value="Unassembled WGS sequence"/>
</dbReference>
<dbReference type="PROSITE" id="PS50075">
    <property type="entry name" value="CARRIER"/>
    <property type="match status" value="1"/>
</dbReference>
<organism evidence="2 3">
    <name type="scientific">Candidatus Gottesmanbacteria bacterium RIFCSPHIGHO2_01_FULL_40_15</name>
    <dbReference type="NCBI Taxonomy" id="1798376"/>
    <lineage>
        <taxon>Bacteria</taxon>
        <taxon>Candidatus Gottesmaniibacteriota</taxon>
    </lineage>
</organism>
<accession>A0A1F5Z391</accession>
<dbReference type="EMBL" id="MFJF01000013">
    <property type="protein sequence ID" value="OGG06929.1"/>
    <property type="molecule type" value="Genomic_DNA"/>
</dbReference>
<evidence type="ECO:0000259" key="1">
    <source>
        <dbReference type="PROSITE" id="PS50075"/>
    </source>
</evidence>
<reference evidence="2 3" key="1">
    <citation type="journal article" date="2016" name="Nat. Commun.">
        <title>Thousands of microbial genomes shed light on interconnected biogeochemical processes in an aquifer system.</title>
        <authorList>
            <person name="Anantharaman K."/>
            <person name="Brown C.T."/>
            <person name="Hug L.A."/>
            <person name="Sharon I."/>
            <person name="Castelle C.J."/>
            <person name="Probst A.J."/>
            <person name="Thomas B.C."/>
            <person name="Singh A."/>
            <person name="Wilkins M.J."/>
            <person name="Karaoz U."/>
            <person name="Brodie E.L."/>
            <person name="Williams K.H."/>
            <person name="Hubbard S.S."/>
            <person name="Banfield J.F."/>
        </authorList>
    </citation>
    <scope>NUCLEOTIDE SEQUENCE [LARGE SCALE GENOMIC DNA]</scope>
</reference>
<protein>
    <recommendedName>
        <fullName evidence="1">Carrier domain-containing protein</fullName>
    </recommendedName>
</protein>
<dbReference type="AlphaFoldDB" id="A0A1F5Z391"/>
<sequence length="82" mass="9369">MENHVIRLNKIIAEKFGVPEDEITPKSDLASDLNLSNLEITDLISEVSREFELHFREGTDIGKIQKVEDLINLIEAYSEDIL</sequence>
<comment type="caution">
    <text evidence="2">The sequence shown here is derived from an EMBL/GenBank/DDBJ whole genome shotgun (WGS) entry which is preliminary data.</text>
</comment>
<name>A0A1F5Z391_9BACT</name>
<evidence type="ECO:0000313" key="3">
    <source>
        <dbReference type="Proteomes" id="UP000177354"/>
    </source>
</evidence>